<organism evidence="1">
    <name type="scientific">Siphoviridae sp. ctitf6</name>
    <dbReference type="NCBI Taxonomy" id="2825627"/>
    <lineage>
        <taxon>Viruses</taxon>
        <taxon>Duplodnaviria</taxon>
        <taxon>Heunggongvirae</taxon>
        <taxon>Uroviricota</taxon>
        <taxon>Caudoviricetes</taxon>
    </lineage>
</organism>
<sequence>MPTPPKTADIIQMEGKSHRTKTEIAERKRAEEELLTGKVMKETPEVRASEIAHKEFTRLKRLLKSIGKDDDLYGAVINRYCILQAECLEFEQKRELMYQQMAELEMDRSKFLESNEISSYYKLQTGMQKNLISLDRQVQAKRKMLMDIEKENIMTIASSLRTIPKKPEKKRNALREALEGGC</sequence>
<reference evidence="1" key="1">
    <citation type="journal article" date="2021" name="Proc. Natl. Acad. Sci. U.S.A.">
        <title>A Catalog of Tens of Thousands of Viruses from Human Metagenomes Reveals Hidden Associations with Chronic Diseases.</title>
        <authorList>
            <person name="Tisza M.J."/>
            <person name="Buck C.B."/>
        </authorList>
    </citation>
    <scope>NUCLEOTIDE SEQUENCE</scope>
    <source>
        <strain evidence="1">Ctitf6</strain>
    </source>
</reference>
<evidence type="ECO:0000313" key="1">
    <source>
        <dbReference type="EMBL" id="DAE00866.1"/>
    </source>
</evidence>
<dbReference type="EMBL" id="BK015313">
    <property type="protein sequence ID" value="DAE00866.1"/>
    <property type="molecule type" value="Genomic_DNA"/>
</dbReference>
<proteinExistence type="predicted"/>
<protein>
    <submittedName>
        <fullName evidence="1">Terminase small subunit</fullName>
    </submittedName>
</protein>
<name>A0A8S5P1M6_9CAUD</name>
<accession>A0A8S5P1M6</accession>